<protein>
    <submittedName>
        <fullName evidence="2">Uncharacterized protein</fullName>
    </submittedName>
</protein>
<accession>A0ABM4TZ54</accession>
<gene>
    <name evidence="2" type="primary">LOC139354898</name>
</gene>
<dbReference type="Pfam" id="PF05380">
    <property type="entry name" value="Peptidase_A17"/>
    <property type="match status" value="1"/>
</dbReference>
<organism evidence="1 2">
    <name type="scientific">Drosophila suzukii</name>
    <name type="common">Spotted-wing drosophila fruit fly</name>
    <dbReference type="NCBI Taxonomy" id="28584"/>
    <lineage>
        <taxon>Eukaryota</taxon>
        <taxon>Metazoa</taxon>
        <taxon>Ecdysozoa</taxon>
        <taxon>Arthropoda</taxon>
        <taxon>Hexapoda</taxon>
        <taxon>Insecta</taxon>
        <taxon>Pterygota</taxon>
        <taxon>Neoptera</taxon>
        <taxon>Endopterygota</taxon>
        <taxon>Diptera</taxon>
        <taxon>Brachycera</taxon>
        <taxon>Muscomorpha</taxon>
        <taxon>Ephydroidea</taxon>
        <taxon>Drosophilidae</taxon>
        <taxon>Drosophila</taxon>
        <taxon>Sophophora</taxon>
    </lineage>
</organism>
<dbReference type="GeneID" id="139354898"/>
<dbReference type="PANTHER" id="PTHR22955:SF77">
    <property type="entry name" value="ASPARTIC PUTATIVE DOMAIN-CONTAINING PROTEIN-RELATED"/>
    <property type="match status" value="1"/>
</dbReference>
<dbReference type="RefSeq" id="XP_070855254.1">
    <property type="nucleotide sequence ID" value="XM_070999153.1"/>
</dbReference>
<sequence>MYFSLVDDLLRRFWEVVHLLTAKTRVAPVKTVSLPRLELCGALLLSEMAEAVLPNMPRLTSKLHCWTDSSIVLAWLAKPATTFVANRVTKITESTEAANWSHVQSEHSPADLASRGVSLQELVDNPL</sequence>
<proteinExistence type="predicted"/>
<dbReference type="Proteomes" id="UP001652628">
    <property type="component" value="Unplaced"/>
</dbReference>
<dbReference type="PANTHER" id="PTHR22955">
    <property type="entry name" value="RETROTRANSPOSON"/>
    <property type="match status" value="1"/>
</dbReference>
<evidence type="ECO:0000313" key="1">
    <source>
        <dbReference type="Proteomes" id="UP001652628"/>
    </source>
</evidence>
<reference evidence="2" key="1">
    <citation type="submission" date="2025-08" db="UniProtKB">
        <authorList>
            <consortium name="RefSeq"/>
        </authorList>
    </citation>
    <scope>IDENTIFICATION</scope>
</reference>
<keyword evidence="1" id="KW-1185">Reference proteome</keyword>
<name>A0ABM4TZ54_DROSZ</name>
<dbReference type="InterPro" id="IPR008042">
    <property type="entry name" value="Retrotrans_Pao"/>
</dbReference>
<evidence type="ECO:0000313" key="2">
    <source>
        <dbReference type="RefSeq" id="XP_070855254.1"/>
    </source>
</evidence>